<comment type="caution">
    <text evidence="2">The sequence shown here is derived from an EMBL/GenBank/DDBJ whole genome shotgun (WGS) entry which is preliminary data.</text>
</comment>
<sequence>MTDSRQATDMTTEGSVTIRRNSLARGLRIVVRAGALTVLAGAAATVVAALVHGPTAAGAAAVGAGLVALVVSFGTLSMHVVASAMPTASLLVALLTYVTQLAIVLMVFLAITRGDLFSSTQERAWLAGSMVLATLVWTVSHLVLTARERVPYFDLPTGGEA</sequence>
<dbReference type="Proteomes" id="UP000291838">
    <property type="component" value="Unassembled WGS sequence"/>
</dbReference>
<keyword evidence="3" id="KW-1185">Reference proteome</keyword>
<keyword evidence="1" id="KW-1133">Transmembrane helix</keyword>
<accession>A0A4Q2RQ01</accession>
<proteinExistence type="predicted"/>
<keyword evidence="1" id="KW-0812">Transmembrane</keyword>
<feature type="transmembrane region" description="Helical" evidence="1">
    <location>
        <begin position="88"/>
        <end position="112"/>
    </location>
</feature>
<evidence type="ECO:0000313" key="2">
    <source>
        <dbReference type="EMBL" id="RYB89759.1"/>
    </source>
</evidence>
<evidence type="ECO:0008006" key="4">
    <source>
        <dbReference type="Google" id="ProtNLM"/>
    </source>
</evidence>
<protein>
    <recommendedName>
        <fullName evidence="4">ATP synthase protein I</fullName>
    </recommendedName>
</protein>
<keyword evidence="1" id="KW-0472">Membrane</keyword>
<evidence type="ECO:0000313" key="3">
    <source>
        <dbReference type="Proteomes" id="UP000291838"/>
    </source>
</evidence>
<feature type="transmembrane region" description="Helical" evidence="1">
    <location>
        <begin position="57"/>
        <end position="76"/>
    </location>
</feature>
<dbReference type="RefSeq" id="WP_129476945.1">
    <property type="nucleotide sequence ID" value="NZ_SDWS01000006.1"/>
</dbReference>
<dbReference type="OrthoDB" id="3784569at2"/>
<organism evidence="2 3">
    <name type="scientific">Nocardioides glacieisoli</name>
    <dbReference type="NCBI Taxonomy" id="1168730"/>
    <lineage>
        <taxon>Bacteria</taxon>
        <taxon>Bacillati</taxon>
        <taxon>Actinomycetota</taxon>
        <taxon>Actinomycetes</taxon>
        <taxon>Propionibacteriales</taxon>
        <taxon>Nocardioidaceae</taxon>
        <taxon>Nocardioides</taxon>
    </lineage>
</organism>
<dbReference type="EMBL" id="SDWS01000006">
    <property type="protein sequence ID" value="RYB89759.1"/>
    <property type="molecule type" value="Genomic_DNA"/>
</dbReference>
<reference evidence="2 3" key="1">
    <citation type="submission" date="2019-01" db="EMBL/GenBank/DDBJ databases">
        <title>Novel species of Nocardioides.</title>
        <authorList>
            <person name="Liu Q."/>
            <person name="Xin Y.-H."/>
        </authorList>
    </citation>
    <scope>NUCLEOTIDE SEQUENCE [LARGE SCALE GENOMIC DNA]</scope>
    <source>
        <strain evidence="2 3">HLT3-15</strain>
    </source>
</reference>
<feature type="transmembrane region" description="Helical" evidence="1">
    <location>
        <begin position="29"/>
        <end position="51"/>
    </location>
</feature>
<dbReference type="AlphaFoldDB" id="A0A4Q2RQ01"/>
<evidence type="ECO:0000256" key="1">
    <source>
        <dbReference type="SAM" id="Phobius"/>
    </source>
</evidence>
<gene>
    <name evidence="2" type="ORF">EUA06_14275</name>
</gene>
<name>A0A4Q2RQ01_9ACTN</name>
<feature type="transmembrane region" description="Helical" evidence="1">
    <location>
        <begin position="124"/>
        <end position="144"/>
    </location>
</feature>